<dbReference type="PROSITE" id="PS50011">
    <property type="entry name" value="PROTEIN_KINASE_DOM"/>
    <property type="match status" value="1"/>
</dbReference>
<evidence type="ECO:0000313" key="5">
    <source>
        <dbReference type="Proteomes" id="UP000807716"/>
    </source>
</evidence>
<dbReference type="InterPro" id="IPR000719">
    <property type="entry name" value="Prot_kinase_dom"/>
</dbReference>
<comment type="caution">
    <text evidence="4">The sequence shown here is derived from an EMBL/GenBank/DDBJ whole genome shotgun (WGS) entry which is preliminary data.</text>
</comment>
<dbReference type="GO" id="GO:0005524">
    <property type="term" value="F:ATP binding"/>
    <property type="evidence" value="ECO:0007669"/>
    <property type="project" value="InterPro"/>
</dbReference>
<evidence type="ECO:0000256" key="2">
    <source>
        <dbReference type="SAM" id="MobiDB-lite"/>
    </source>
</evidence>
<dbReference type="GO" id="GO:0004674">
    <property type="term" value="F:protein serine/threonine kinase activity"/>
    <property type="evidence" value="ECO:0007669"/>
    <property type="project" value="TreeGrafter"/>
</dbReference>
<feature type="region of interest" description="Disordered" evidence="2">
    <location>
        <begin position="97"/>
        <end position="116"/>
    </location>
</feature>
<evidence type="ECO:0000313" key="4">
    <source>
        <dbReference type="EMBL" id="KAG0270283.1"/>
    </source>
</evidence>
<dbReference type="SUPFAM" id="SSF56112">
    <property type="entry name" value="Protein kinase-like (PK-like)"/>
    <property type="match status" value="1"/>
</dbReference>
<dbReference type="OrthoDB" id="346907at2759"/>
<protein>
    <recommendedName>
        <fullName evidence="3">Protein kinase domain-containing protein</fullName>
    </recommendedName>
</protein>
<dbReference type="SUPFAM" id="SSF48403">
    <property type="entry name" value="Ankyrin repeat"/>
    <property type="match status" value="1"/>
</dbReference>
<dbReference type="InterPro" id="IPR001245">
    <property type="entry name" value="Ser-Thr/Tyr_kinase_cat_dom"/>
</dbReference>
<reference evidence="4" key="1">
    <citation type="journal article" date="2020" name="Fungal Divers.">
        <title>Resolving the Mortierellaceae phylogeny through synthesis of multi-gene phylogenetics and phylogenomics.</title>
        <authorList>
            <person name="Vandepol N."/>
            <person name="Liber J."/>
            <person name="Desiro A."/>
            <person name="Na H."/>
            <person name="Kennedy M."/>
            <person name="Barry K."/>
            <person name="Grigoriev I.V."/>
            <person name="Miller A.N."/>
            <person name="O'Donnell K."/>
            <person name="Stajich J.E."/>
            <person name="Bonito G."/>
        </authorList>
    </citation>
    <scope>NUCLEOTIDE SEQUENCE</scope>
    <source>
        <strain evidence="4">BC1065</strain>
    </source>
</reference>
<dbReference type="PANTHER" id="PTHR44329">
    <property type="entry name" value="SERINE/THREONINE-PROTEIN KINASE TNNI3K-RELATED"/>
    <property type="match status" value="1"/>
</dbReference>
<dbReference type="SMART" id="SM00248">
    <property type="entry name" value="ANK"/>
    <property type="match status" value="2"/>
</dbReference>
<proteinExistence type="inferred from homology"/>
<dbReference type="Gene3D" id="1.10.510.10">
    <property type="entry name" value="Transferase(Phosphotransferase) domain 1"/>
    <property type="match status" value="1"/>
</dbReference>
<evidence type="ECO:0000256" key="1">
    <source>
        <dbReference type="ARBA" id="ARBA00005843"/>
    </source>
</evidence>
<gene>
    <name evidence="4" type="ORF">DFQ27_009075</name>
</gene>
<evidence type="ECO:0000259" key="3">
    <source>
        <dbReference type="PROSITE" id="PS50011"/>
    </source>
</evidence>
<dbReference type="AlphaFoldDB" id="A0A9P6QMB0"/>
<feature type="domain" description="Protein kinase" evidence="3">
    <location>
        <begin position="147"/>
        <end position="438"/>
    </location>
</feature>
<dbReference type="Pfam" id="PF07714">
    <property type="entry name" value="PK_Tyr_Ser-Thr"/>
    <property type="match status" value="1"/>
</dbReference>
<feature type="compositionally biased region" description="Low complexity" evidence="2">
    <location>
        <begin position="19"/>
        <end position="38"/>
    </location>
</feature>
<keyword evidence="5" id="KW-1185">Reference proteome</keyword>
<dbReference type="EMBL" id="JAAAJB010000008">
    <property type="protein sequence ID" value="KAG0270283.1"/>
    <property type="molecule type" value="Genomic_DNA"/>
</dbReference>
<comment type="similarity">
    <text evidence="1">Belongs to the protein kinase superfamily. TKL Ser/Thr protein kinase family.</text>
</comment>
<sequence length="803" mass="88370">MFAPNGIMPMIQRPPLDDSSSASSVKSGKSGKSGKSLSNIFSKDNNSSEKGDEKSLHHSNSVRSGSISSAHNQPTSASNISYHSRSIDAVYEEPEYDQFGYDPRSPQRQVDQEQHRSSLQWLQQTCRPVFLKELEKLSSVPVPITSLNAQHPSMIGGSMQVQVASWKQSKVQILPIERWGNPQDVLLEVLAALTTNNNNKALQPAQQSQIQNLHRLRKCRNIIQLYGYLPNSNPSIGQVPALLLQQPSYGSLREFLNHHFASLQWPEKYKIGLDIAQGLRFLIAQNVPCELNSGNILIDAEGAGVLTGFGVPGGMVTSAPCQMTFQPSSASMVVYMAPERLQGREYSYDWSVYSLGVLLWELSSGKMPFDEIIARAEAGPRLAKSMEQLSSAIVKGLREETVADTPEIYEQLFKMCWAGEAEARPPLDVVEETLQMLVVVEPMDMLLLSEDISLPGSTVVSENIDTDSINGATRSNSLRSLSPVPSHLGSSSSFARPKTLHQAVAASNADMTEWYILSGHDVNGYALVPTFSQECEITPLHACLAHFLPQSLPILRELLENDADPRLLVQRSQQNCLHVLMDRFISIKHDQGPSSNYLLQAVDLLLAAEGGGALNVNALDANGLSPLHALMKNPKISSEDVHEVLKKLVAKGADTMQETAREGNVLAMACKYLHFEAARFILGCDLMASEPASIDRAIEACMTMTGRATDKFVNLRTKTRELLKMWTGKAGEVRREKVCLKLMAEAGLVDETTGLRSKNKANTAATVTTKQLEFAKKYYTQYIEKKRIDILVNLNGGFVMSGR</sequence>
<feature type="compositionally biased region" description="Basic and acidic residues" evidence="2">
    <location>
        <begin position="46"/>
        <end position="56"/>
    </location>
</feature>
<dbReference type="InterPro" id="IPR036770">
    <property type="entry name" value="Ankyrin_rpt-contain_sf"/>
</dbReference>
<feature type="region of interest" description="Disordered" evidence="2">
    <location>
        <begin position="1"/>
        <end position="80"/>
    </location>
</feature>
<dbReference type="InterPro" id="IPR011009">
    <property type="entry name" value="Kinase-like_dom_sf"/>
</dbReference>
<dbReference type="InterPro" id="IPR002110">
    <property type="entry name" value="Ankyrin_rpt"/>
</dbReference>
<dbReference type="InterPro" id="IPR051681">
    <property type="entry name" value="Ser/Thr_Kinases-Pseudokinases"/>
</dbReference>
<feature type="compositionally biased region" description="Polar residues" evidence="2">
    <location>
        <begin position="58"/>
        <end position="80"/>
    </location>
</feature>
<accession>A0A9P6QMB0</accession>
<dbReference type="Gene3D" id="1.25.40.20">
    <property type="entry name" value="Ankyrin repeat-containing domain"/>
    <property type="match status" value="1"/>
</dbReference>
<organism evidence="4 5">
    <name type="scientific">Actinomortierella ambigua</name>
    <dbReference type="NCBI Taxonomy" id="1343610"/>
    <lineage>
        <taxon>Eukaryota</taxon>
        <taxon>Fungi</taxon>
        <taxon>Fungi incertae sedis</taxon>
        <taxon>Mucoromycota</taxon>
        <taxon>Mortierellomycotina</taxon>
        <taxon>Mortierellomycetes</taxon>
        <taxon>Mortierellales</taxon>
        <taxon>Mortierellaceae</taxon>
        <taxon>Actinomortierella</taxon>
    </lineage>
</organism>
<name>A0A9P6QMB0_9FUNG</name>
<dbReference type="Proteomes" id="UP000807716">
    <property type="component" value="Unassembled WGS sequence"/>
</dbReference>